<dbReference type="PANTHER" id="PTHR12925:SF0">
    <property type="entry name" value="PROTEIN HIKESHI"/>
    <property type="match status" value="1"/>
</dbReference>
<comment type="subunit">
    <text evidence="1">Forms an asymmetric homodimer; required for binding and nuclear import of HSP70 proteins. Interacts with ATP-bound HSP70 proteins.</text>
</comment>
<keyword evidence="1" id="KW-0539">Nucleus</keyword>
<evidence type="ECO:0000259" key="2">
    <source>
        <dbReference type="Pfam" id="PF21057"/>
    </source>
</evidence>
<accession>A0A8I3MVQ6</accession>
<name>A0A8I3MVQ6_CANLF</name>
<protein>
    <recommendedName>
        <fullName evidence="1">Protein Hikeshi</fullName>
    </recommendedName>
</protein>
<dbReference type="GO" id="GO:0034605">
    <property type="term" value="P:cellular response to heat"/>
    <property type="evidence" value="ECO:0007669"/>
    <property type="project" value="UniProtKB-UniRule"/>
</dbReference>
<keyword evidence="1" id="KW-0653">Protein transport</keyword>
<reference evidence="3" key="3">
    <citation type="submission" date="2025-09" db="UniProtKB">
        <authorList>
            <consortium name="Ensembl"/>
        </authorList>
    </citation>
    <scope>IDENTIFICATION</scope>
    <source>
        <strain evidence="3">Boxer</strain>
    </source>
</reference>
<feature type="domain" description="Hikeshi-like C-terminal" evidence="2">
    <location>
        <begin position="124"/>
        <end position="184"/>
    </location>
</feature>
<reference evidence="3" key="1">
    <citation type="submission" date="2020-03" db="EMBL/GenBank/DDBJ databases">
        <title>Long-read based genome assembly of a Labrador retriever dog.</title>
        <authorList>
            <person name="Eory L."/>
            <person name="Zhang W."/>
            <person name="Schoenebeck J."/>
        </authorList>
    </citation>
    <scope>NUCLEOTIDE SEQUENCE [LARGE SCALE GENOMIC DNA]</scope>
    <source>
        <strain evidence="3">Labrador retriever</strain>
    </source>
</reference>
<proteinExistence type="inferred from homology"/>
<dbReference type="GO" id="GO:0005829">
    <property type="term" value="C:cytosol"/>
    <property type="evidence" value="ECO:0007669"/>
    <property type="project" value="UniProtKB-SubCell"/>
</dbReference>
<dbReference type="GeneTree" id="ENSGT00390000004056"/>
<dbReference type="GO" id="GO:0030544">
    <property type="term" value="F:Hsp70 protein binding"/>
    <property type="evidence" value="ECO:0007669"/>
    <property type="project" value="UniProtKB-UniRule"/>
</dbReference>
<comment type="subcellular location">
    <subcellularLocation>
        <location evidence="1">Cytoplasm</location>
    </subcellularLocation>
    <subcellularLocation>
        <location evidence="1">Cytoplasm</location>
        <location evidence="1">Cytosol</location>
    </subcellularLocation>
    <subcellularLocation>
        <location evidence="1">Nucleus</location>
    </subcellularLocation>
</comment>
<dbReference type="OrthoDB" id="10248398at2759"/>
<dbReference type="GO" id="GO:0005634">
    <property type="term" value="C:nucleus"/>
    <property type="evidence" value="ECO:0007669"/>
    <property type="project" value="UniProtKB-SubCell"/>
</dbReference>
<dbReference type="GO" id="GO:0061608">
    <property type="term" value="F:nuclear import signal receptor activity"/>
    <property type="evidence" value="ECO:0007669"/>
    <property type="project" value="UniProtKB-UniRule"/>
</dbReference>
<dbReference type="PANTHER" id="PTHR12925">
    <property type="entry name" value="HIKESHI FAMILY MEMBER"/>
    <property type="match status" value="1"/>
</dbReference>
<keyword evidence="4" id="KW-1185">Reference proteome</keyword>
<dbReference type="Ensembl" id="ENSCAFT00845012367.1">
    <property type="protein sequence ID" value="ENSCAFP00845009669.1"/>
    <property type="gene ID" value="ENSCAFG00845006940.1"/>
</dbReference>
<organism evidence="3 4">
    <name type="scientific">Canis lupus familiaris</name>
    <name type="common">Dog</name>
    <name type="synonym">Canis familiaris</name>
    <dbReference type="NCBI Taxonomy" id="9615"/>
    <lineage>
        <taxon>Eukaryota</taxon>
        <taxon>Metazoa</taxon>
        <taxon>Chordata</taxon>
        <taxon>Craniata</taxon>
        <taxon>Vertebrata</taxon>
        <taxon>Euteleostomi</taxon>
        <taxon>Mammalia</taxon>
        <taxon>Eutheria</taxon>
        <taxon>Laurasiatheria</taxon>
        <taxon>Carnivora</taxon>
        <taxon>Caniformia</taxon>
        <taxon>Canidae</taxon>
        <taxon>Canis</taxon>
    </lineage>
</organism>
<dbReference type="GO" id="GO:0006606">
    <property type="term" value="P:protein import into nucleus"/>
    <property type="evidence" value="ECO:0007669"/>
    <property type="project" value="UniProtKB-UniRule"/>
</dbReference>
<comment type="function">
    <text evidence="1">Acts as a specific nuclear import carrier for HSP70 proteins following heat-shock stress: acts by mediating the nucleoporin-dependent translocation of ATP-bound HSP70 proteins into the nucleus. HSP70 proteins import is required to protect cells from heat shock damages. Does not translocate ADP-bound HSP70 proteins into the nucleus.</text>
</comment>
<comment type="similarity">
    <text evidence="1">Belongs to the OPI10 family.</text>
</comment>
<evidence type="ECO:0000313" key="3">
    <source>
        <dbReference type="Ensembl" id="ENSCAFP00845009669.1"/>
    </source>
</evidence>
<dbReference type="InterPro" id="IPR031318">
    <property type="entry name" value="OPI10"/>
</dbReference>
<dbReference type="Proteomes" id="UP000805418">
    <property type="component" value="Chromosome 21"/>
</dbReference>
<reference evidence="3" key="2">
    <citation type="submission" date="2025-08" db="UniProtKB">
        <authorList>
            <consortium name="Ensembl"/>
        </authorList>
    </citation>
    <scope>IDENTIFICATION</scope>
    <source>
        <strain evidence="3">Boxer</strain>
    </source>
</reference>
<dbReference type="InterPro" id="IPR048364">
    <property type="entry name" value="Hikeshi-like_C"/>
</dbReference>
<dbReference type="AlphaFoldDB" id="A0A8I3MVQ6"/>
<gene>
    <name evidence="3" type="primary">HIKESHI</name>
</gene>
<keyword evidence="1" id="KW-0813">Transport</keyword>
<evidence type="ECO:0000313" key="4">
    <source>
        <dbReference type="Proteomes" id="UP000805418"/>
    </source>
</evidence>
<sequence>MEFLYYLKSLFKPHPHTLIHTEFNLNLPFLCRLTICKVFHETMRKWFNASVRENSSDICSGELYGEWETEEAKIGRAGEGSQHPFGAMNIVRTPSVAQIGISVELLDSLAQQTPVGNAAVSSVDSFTQFTQKMLDNFYNFASSFAVSQAQMTPSPSEMFIPANVVLKWYENFQRRLAQNPLFWKT</sequence>
<evidence type="ECO:0000256" key="1">
    <source>
        <dbReference type="RuleBase" id="RU369060"/>
    </source>
</evidence>
<dbReference type="Pfam" id="PF21057">
    <property type="entry name" value="Hikeshi-like_C"/>
    <property type="match status" value="1"/>
</dbReference>
<keyword evidence="1" id="KW-0963">Cytoplasm</keyword>